<feature type="compositionally biased region" description="Polar residues" evidence="4">
    <location>
        <begin position="2101"/>
        <end position="2115"/>
    </location>
</feature>
<evidence type="ECO:0000256" key="4">
    <source>
        <dbReference type="SAM" id="MobiDB-lite"/>
    </source>
</evidence>
<dbReference type="InterPro" id="IPR000225">
    <property type="entry name" value="Armadillo"/>
</dbReference>
<evidence type="ECO:0000313" key="6">
    <source>
        <dbReference type="EMBL" id="CAG6551206.1"/>
    </source>
</evidence>
<evidence type="ECO:0000259" key="5">
    <source>
        <dbReference type="Pfam" id="PF22964"/>
    </source>
</evidence>
<dbReference type="GO" id="GO:0016055">
    <property type="term" value="P:Wnt signaling pathway"/>
    <property type="evidence" value="ECO:0007669"/>
    <property type="project" value="UniProtKB-KW"/>
</dbReference>
<dbReference type="GO" id="GO:0007399">
    <property type="term" value="P:nervous system development"/>
    <property type="evidence" value="ECO:0007669"/>
    <property type="project" value="TreeGrafter"/>
</dbReference>
<dbReference type="GO" id="GO:0008017">
    <property type="term" value="F:microtubule binding"/>
    <property type="evidence" value="ECO:0007669"/>
    <property type="project" value="TreeGrafter"/>
</dbReference>
<feature type="compositionally biased region" description="Basic and acidic residues" evidence="4">
    <location>
        <begin position="1859"/>
        <end position="1870"/>
    </location>
</feature>
<evidence type="ECO:0000256" key="1">
    <source>
        <dbReference type="ARBA" id="ARBA00009051"/>
    </source>
</evidence>
<feature type="domain" description="Protein zer-1 homolog-like C-terminal" evidence="5">
    <location>
        <begin position="328"/>
        <end position="480"/>
    </location>
</feature>
<reference evidence="6" key="1">
    <citation type="submission" date="2021-05" db="EMBL/GenBank/DDBJ databases">
        <authorList>
            <person name="Alioto T."/>
            <person name="Alioto T."/>
            <person name="Gomez Garrido J."/>
        </authorList>
    </citation>
    <scope>NUCLEOTIDE SEQUENCE</scope>
</reference>
<dbReference type="GO" id="GO:0016477">
    <property type="term" value="P:cell migration"/>
    <property type="evidence" value="ECO:0007669"/>
    <property type="project" value="TreeGrafter"/>
</dbReference>
<feature type="compositionally biased region" description="Polar residues" evidence="4">
    <location>
        <begin position="1174"/>
        <end position="1184"/>
    </location>
</feature>
<dbReference type="GO" id="GO:0007026">
    <property type="term" value="P:negative regulation of microtubule depolymerization"/>
    <property type="evidence" value="ECO:0007669"/>
    <property type="project" value="TreeGrafter"/>
</dbReference>
<dbReference type="Pfam" id="PF05923">
    <property type="entry name" value="APC_r"/>
    <property type="match status" value="2"/>
</dbReference>
<dbReference type="SMART" id="SM00185">
    <property type="entry name" value="ARM"/>
    <property type="match status" value="6"/>
</dbReference>
<keyword evidence="2" id="KW-0879">Wnt signaling pathway</keyword>
<feature type="compositionally biased region" description="Low complexity" evidence="4">
    <location>
        <begin position="2069"/>
        <end position="2080"/>
    </location>
</feature>
<dbReference type="Gene3D" id="1.25.10.10">
    <property type="entry name" value="Leucine-rich Repeat Variant"/>
    <property type="match status" value="1"/>
</dbReference>
<feature type="region of interest" description="Disordered" evidence="4">
    <location>
        <begin position="530"/>
        <end position="555"/>
    </location>
</feature>
<feature type="region of interest" description="Disordered" evidence="4">
    <location>
        <begin position="1160"/>
        <end position="1184"/>
    </location>
</feature>
<feature type="region of interest" description="Disordered" evidence="4">
    <location>
        <begin position="1416"/>
        <end position="1449"/>
    </location>
</feature>
<sequence length="2348" mass="249834">MQSAQSGADSSLELEDDALLEDEDEVGTGARSANRKPHFLDYDNKPPAGLEDQVVFPRPTPAATSSNGTSEEVIGRGTWPAATSGGAAAKYNGGGRQNHSMYGDMSEVCPKMECVYSLLSMLGSTNSLEMSAKFMELSRNRETCSALRRSGCIPLLVQIIHNDPNETARRNARQSLNNVIGCHPDDKAGRREVKVLKLIEQLVDYSDQLRDYSETESATTQPDPAEDPEKHPIAAITTLMKISFDEEHRHAMCQLGALQTISTLIQLDHAVHGANPSPAGAPKCVTMRRYAGMILTNLTFGDGNNKSLLCSNKGFMRALVAQIGSSSDELVQVTASVLRNLSWRADAVIKQTLSEIGTVAVLARAAMVCTIENTLKAILSALWNLSNHCPPNRSEFCEVPGALEFLIDMLSYEAPSKTMHVIENAGGILRNISSHVALREDYRRILRRKSCLKILLEQLKSPSLTVVSNACGTLGSLSGECAEDQRFLRENGAIPMLRSLIYSKHKMISNGSSMALKNLLKPTSVSVSSVELSAPPTPLTVATTLSGPTSDLPSLNARKKKALEQELEEKFLPAKASPDEKDICTVRKDDDVEESEGNSEEDEDDDEVVSHSGVHIRLVADQPEEPDSEKPVNYSLKEDEVTYQDYQETDIDQITDYSLRYAENQSEESETEADGNKRGGLNRGLMAAEEEDSVRCYYTEGTPQIISSATSMSDLRGVKTAATATVVKSVPIPISGGGKAAVTAGGVATVTPGGCDTPDKPYNYCEEGTPDFSRDASLNVMELSGDPKLPSTKPISPLEQPDIGVEVSVELHQDQDALPPSTPGGGHHHNTSKQVSFLNTAEETPLMFSRTSSMGSLSSAEPALVCADDKSSIVSEFSRFPSGVISPSELPDSPTQSMPHSPRRSSGMMGQVGKRKEVAAVVVPPPVKSAFEDTVAKFEVENTPAAFSCATSLSNLSLEEREDQESKEVVTVATGPPVLPIPEVSGSGSDDGESDAGGDDDLLLQSMVSMGMKKERPEPPEEPDRDQLRAFCTEDTPARLSEAPSNCDLSVLSFDTRNDTGTDLGPGGHDSDDSSNVSAEQSDRLLEECIRSGMPQPKAPKENPLGMMRRNPVHLVEPLYANDEVNNFYLEDSPYAFSTISGLSDLTVATEAAEGRKQISTLGTSRAPIPAPPQNRNGSLSSLSVESDADDRLLDEAIAAGIGSNSKRVVAAAAVPVNRMRAAAVDGNDSLDSIDSVDSNDPQGNSLLEQCIANGMKKPPAEKHTAELRAGMNFAQLARGGGPAAISMPPPPHAPPTDLDSIPDSDRDYDLLRECIARGMPRNSTTTMTSGSGGGVSTLELTQNLQRLAISTNAAVPLSSSVPKNVDTTPVVVTRPDAGAIRNVTSAGVVQPAAAVDNTILTVNGTTTTTISTTINMARSDPGRPSLGMSQPPQLLQQSGSELDRSNEFPATSMMTSSNLLVESMQMSNEFTADLVPTSDKHKDPDLMLKSVERLTQELVSTAASKAENSSSNANNGNTWDEDVTCANDVSFPSLSVQAPRIQYSESVTASVTSGTMSYGGVEEDETATISEEIDSKALDALEDQTPMNEERPLPGFVGSNEDLSLQVDEIHFQLGGEVKHPMVGGHLTAHGRPSDVGISFSTASTLTNSTIIAIEATKVANQLQNMAIVESADVDLSKINCPFAGSDSILISDCSDSEMTFRNELSGRKIPTLPAGLVARRALGQTTFNDSMNSLHNLDSIGPPSIMDELMDSMISVASITSEVVDLDSGHVDVDRAGSSGNSSLTLNSSSLENLIKFSPTMNAGMVVTPGGPGLGMGCKSTPMSPKRAERRQAMKDRYKTYTIPNAAELLVDLEQKKEEGGSGGEEVKTPTPSVPSTPSPKKSSKERRAENKSRYETQVITTGSLSNGYHGPTIDPDSPRTPPARATIIATPVAFSPLTLQSPAPMSLERVLSPEDPDVDDDPVTYTIQETTPRRKSFEQKLPTIASSTGLPPVPQQVRSPLASPSKMPTPARIVAKINPPTPTPTQDSAVKTVRGTKKPAYVSPYRKTVVSAPAVIARTPAAPLPAAKKEPLATPKLRSQTSLVETRTRPQPLRARSSIGSKRNSLELNGTAGSVRSSISSTSSTDIPKIRERQPSLGAIGGAKAKVAPSPEPLLIRQGTFTKDEPTNPEVPVVTSAPSTPAKTARKPGTGSMIPSSASSSRLTTIAKSRIVLHKSISMDASKAPSTPTSASAGPPSGESTPLTSRFRLTSARTSLVDYKKPNTTGGRLSTPVRSIEESHGGSSVPATPTSPGSMIPMRRKSGLALPKRTNLTMKSNPDVLKGKLEGVRNAFVRTAASGVKTGSR</sequence>
<feature type="compositionally biased region" description="Polar residues" evidence="4">
    <location>
        <begin position="2196"/>
        <end position="2205"/>
    </location>
</feature>
<feature type="region of interest" description="Disordered" evidence="4">
    <location>
        <begin position="958"/>
        <end position="1001"/>
    </location>
</feature>
<feature type="compositionally biased region" description="Low complexity" evidence="4">
    <location>
        <begin position="1425"/>
        <end position="1441"/>
    </location>
</feature>
<feature type="region of interest" description="Disordered" evidence="4">
    <location>
        <begin position="883"/>
        <end position="910"/>
    </location>
</feature>
<accession>A0A8D8IFQ8</accession>
<feature type="region of interest" description="Disordered" evidence="4">
    <location>
        <begin position="210"/>
        <end position="229"/>
    </location>
</feature>
<dbReference type="GO" id="GO:0090090">
    <property type="term" value="P:negative regulation of canonical Wnt signaling pathway"/>
    <property type="evidence" value="ECO:0007669"/>
    <property type="project" value="TreeGrafter"/>
</dbReference>
<feature type="region of interest" description="Disordered" evidence="4">
    <location>
        <begin position="1859"/>
        <end position="1899"/>
    </location>
</feature>
<proteinExistence type="inferred from homology"/>
<protein>
    <submittedName>
        <fullName evidence="6">Adenomatous polyposis coli protein</fullName>
    </submittedName>
</protein>
<dbReference type="EMBL" id="HBUE01081368">
    <property type="protein sequence ID" value="CAG6477638.1"/>
    <property type="molecule type" value="Transcribed_RNA"/>
</dbReference>
<dbReference type="PANTHER" id="PTHR12607:SF12">
    <property type="entry name" value="APC-LIKE, ISOFORM A-RELATED"/>
    <property type="match status" value="1"/>
</dbReference>
<feature type="region of interest" description="Disordered" evidence="4">
    <location>
        <begin position="1"/>
        <end position="42"/>
    </location>
</feature>
<evidence type="ECO:0000256" key="2">
    <source>
        <dbReference type="ARBA" id="ARBA00022687"/>
    </source>
</evidence>
<dbReference type="GO" id="GO:0008013">
    <property type="term" value="F:beta-catenin binding"/>
    <property type="evidence" value="ECO:0007669"/>
    <property type="project" value="InterPro"/>
</dbReference>
<dbReference type="GO" id="GO:0016342">
    <property type="term" value="C:catenin complex"/>
    <property type="evidence" value="ECO:0007669"/>
    <property type="project" value="TreeGrafter"/>
</dbReference>
<comment type="similarity">
    <text evidence="1">Belongs to the adenomatous polyposis coli (APC) family.</text>
</comment>
<dbReference type="FunFam" id="1.25.10.10:FF:000305">
    <property type="entry name" value="Adenomatous polyposis coli"/>
    <property type="match status" value="1"/>
</dbReference>
<feature type="compositionally biased region" description="Basic and acidic residues" evidence="4">
    <location>
        <begin position="569"/>
        <end position="590"/>
    </location>
</feature>
<dbReference type="Pfam" id="PF18797">
    <property type="entry name" value="APC_rep"/>
    <property type="match status" value="1"/>
</dbReference>
<dbReference type="InterPro" id="IPR026818">
    <property type="entry name" value="Apc_fam"/>
</dbReference>
<feature type="compositionally biased region" description="Low complexity" evidence="4">
    <location>
        <begin position="2117"/>
        <end position="2127"/>
    </location>
</feature>
<dbReference type="InterPro" id="IPR011989">
    <property type="entry name" value="ARM-like"/>
</dbReference>
<feature type="compositionally biased region" description="Acidic residues" evidence="4">
    <location>
        <begin position="12"/>
        <end position="26"/>
    </location>
</feature>
<dbReference type="PROSITE" id="PS50176">
    <property type="entry name" value="ARM_REPEAT"/>
    <property type="match status" value="1"/>
</dbReference>
<dbReference type="GO" id="GO:0001708">
    <property type="term" value="P:cell fate specification"/>
    <property type="evidence" value="ECO:0007669"/>
    <property type="project" value="TreeGrafter"/>
</dbReference>
<dbReference type="InterPro" id="IPR009223">
    <property type="entry name" value="APC_rpt"/>
</dbReference>
<dbReference type="InterPro" id="IPR055142">
    <property type="entry name" value="ZER1-like_C"/>
</dbReference>
<dbReference type="InterPro" id="IPR016024">
    <property type="entry name" value="ARM-type_fold"/>
</dbReference>
<feature type="region of interest" description="Disordered" evidence="4">
    <location>
        <begin position="663"/>
        <end position="682"/>
    </location>
</feature>
<dbReference type="EMBL" id="HBUE01244293">
    <property type="protein sequence ID" value="CAG6551206.1"/>
    <property type="molecule type" value="Transcribed_RNA"/>
</dbReference>
<feature type="compositionally biased region" description="Polar residues" evidence="4">
    <location>
        <begin position="2246"/>
        <end position="2257"/>
    </location>
</feature>
<dbReference type="EMBL" id="HBUE01351395">
    <property type="protein sequence ID" value="CAG6603500.1"/>
    <property type="molecule type" value="Transcribed_RNA"/>
</dbReference>
<dbReference type="GO" id="GO:0030877">
    <property type="term" value="C:beta-catenin destruction complex"/>
    <property type="evidence" value="ECO:0007669"/>
    <property type="project" value="TreeGrafter"/>
</dbReference>
<evidence type="ECO:0000256" key="3">
    <source>
        <dbReference type="PROSITE-ProRule" id="PRU00259"/>
    </source>
</evidence>
<organism evidence="6">
    <name type="scientific">Culex pipiens</name>
    <name type="common">House mosquito</name>
    <dbReference type="NCBI Taxonomy" id="7175"/>
    <lineage>
        <taxon>Eukaryota</taxon>
        <taxon>Metazoa</taxon>
        <taxon>Ecdysozoa</taxon>
        <taxon>Arthropoda</taxon>
        <taxon>Hexapoda</taxon>
        <taxon>Insecta</taxon>
        <taxon>Pterygota</taxon>
        <taxon>Neoptera</taxon>
        <taxon>Endopterygota</taxon>
        <taxon>Diptera</taxon>
        <taxon>Nematocera</taxon>
        <taxon>Culicoidea</taxon>
        <taxon>Culicidae</taxon>
        <taxon>Culicinae</taxon>
        <taxon>Culicini</taxon>
        <taxon>Culex</taxon>
        <taxon>Culex</taxon>
    </lineage>
</organism>
<feature type="region of interest" description="Disordered" evidence="4">
    <location>
        <begin position="569"/>
        <end position="652"/>
    </location>
</feature>
<feature type="compositionally biased region" description="Acidic residues" evidence="4">
    <location>
        <begin position="990"/>
        <end position="1001"/>
    </location>
</feature>
<dbReference type="GO" id="GO:0007389">
    <property type="term" value="P:pattern specification process"/>
    <property type="evidence" value="ECO:0007669"/>
    <property type="project" value="TreeGrafter"/>
</dbReference>
<name>A0A8D8IFQ8_CULPI</name>
<dbReference type="SUPFAM" id="SSF48371">
    <property type="entry name" value="ARM repeat"/>
    <property type="match status" value="1"/>
</dbReference>
<feature type="compositionally biased region" description="Acidic residues" evidence="4">
    <location>
        <begin position="591"/>
        <end position="607"/>
    </location>
</feature>
<dbReference type="InterPro" id="IPR041257">
    <property type="entry name" value="APC_rep"/>
</dbReference>
<feature type="region of interest" description="Disordered" evidence="4">
    <location>
        <begin position="2220"/>
        <end position="2309"/>
    </location>
</feature>
<feature type="compositionally biased region" description="Basic and acidic residues" evidence="4">
    <location>
        <begin position="1888"/>
        <end position="1897"/>
    </location>
</feature>
<feature type="region of interest" description="Disordered" evidence="4">
    <location>
        <begin position="1815"/>
        <end position="1841"/>
    </location>
</feature>
<feature type="compositionally biased region" description="Basic and acidic residues" evidence="4">
    <location>
        <begin position="1828"/>
        <end position="1841"/>
    </location>
</feature>
<feature type="compositionally biased region" description="Low complexity" evidence="4">
    <location>
        <begin position="2227"/>
        <end position="2245"/>
    </location>
</feature>
<dbReference type="Pfam" id="PF22964">
    <property type="entry name" value="ZER1-like_2nd"/>
    <property type="match status" value="1"/>
</dbReference>
<feature type="region of interest" description="Disordered" evidence="4">
    <location>
        <begin position="2069"/>
        <end position="2205"/>
    </location>
</feature>
<feature type="region of interest" description="Disordered" evidence="4">
    <location>
        <begin position="1058"/>
        <end position="1082"/>
    </location>
</feature>
<feature type="compositionally biased region" description="Polar residues" evidence="4">
    <location>
        <begin position="2284"/>
        <end position="2296"/>
    </location>
</feature>
<feature type="region of interest" description="Disordered" evidence="4">
    <location>
        <begin position="1952"/>
        <end position="2038"/>
    </location>
</feature>
<dbReference type="PANTHER" id="PTHR12607">
    <property type="entry name" value="ADENOMATOUS POLYPOSIS COLI PROTEIN FAMILY"/>
    <property type="match status" value="1"/>
</dbReference>
<feature type="repeat" description="ARM" evidence="3">
    <location>
        <begin position="401"/>
        <end position="435"/>
    </location>
</feature>
<dbReference type="GO" id="GO:0005881">
    <property type="term" value="C:cytoplasmic microtubule"/>
    <property type="evidence" value="ECO:0007669"/>
    <property type="project" value="TreeGrafter"/>
</dbReference>